<dbReference type="Proteomes" id="UP000244649">
    <property type="component" value="Unassembled WGS sequence"/>
</dbReference>
<sequence length="169" mass="17338">MAVDVQIGESFVGEGAHAAHINTVLGHRDGPAGTAWATALATPSAGHVPFVAVLRPSLPVKPLTLFVTKSAPESDAHGLLIWGPAQAGVASGIADAVADGEIPADWADTHAVIAAVWVNPAATDAEQIYRNNRQAAREAIRNGARSLPATEDVLAARTAPSNPFFTPAS</sequence>
<accession>A0A2T7WY63</accession>
<dbReference type="GO" id="GO:0016051">
    <property type="term" value="P:carbohydrate biosynthetic process"/>
    <property type="evidence" value="ECO:0007669"/>
    <property type="project" value="InterPro"/>
</dbReference>
<evidence type="ECO:0000313" key="4">
    <source>
        <dbReference type="Proteomes" id="UP000244649"/>
    </source>
</evidence>
<reference evidence="3 4" key="1">
    <citation type="submission" date="2018-04" db="EMBL/GenBank/DDBJ databases">
        <authorList>
            <person name="Go L.Y."/>
            <person name="Mitchell J.A."/>
        </authorList>
    </citation>
    <scope>NUCLEOTIDE SEQUENCE [LARGE SCALE GENOMIC DNA]</scope>
    <source>
        <strain evidence="3 4">TPD7010</strain>
    </source>
</reference>
<keyword evidence="1" id="KW-0456">Lyase</keyword>
<dbReference type="RefSeq" id="WP_116536701.1">
    <property type="nucleotide sequence ID" value="NZ_JAQDQE010000006.1"/>
</dbReference>
<name>A0A2T7WY63_MICTE</name>
<dbReference type="Pfam" id="PF08714">
    <property type="entry name" value="Fae"/>
    <property type="match status" value="1"/>
</dbReference>
<dbReference type="InterPro" id="IPR037075">
    <property type="entry name" value="HCHO-activating_enzyme_sf"/>
</dbReference>
<dbReference type="InterPro" id="IPR014826">
    <property type="entry name" value="HCHO-activating_enzyme"/>
</dbReference>
<evidence type="ECO:0000313" key="3">
    <source>
        <dbReference type="EMBL" id="PVE78814.1"/>
    </source>
</evidence>
<protein>
    <submittedName>
        <fullName evidence="3">Formaldehyde-activating enzyme</fullName>
    </submittedName>
</protein>
<dbReference type="Gene3D" id="3.30.230.60">
    <property type="entry name" value="Formaldehyde-activating enzyme"/>
    <property type="match status" value="1"/>
</dbReference>
<evidence type="ECO:0000256" key="1">
    <source>
        <dbReference type="ARBA" id="ARBA00023239"/>
    </source>
</evidence>
<evidence type="ECO:0000259" key="2">
    <source>
        <dbReference type="Pfam" id="PF08714"/>
    </source>
</evidence>
<dbReference type="InterPro" id="IPR020568">
    <property type="entry name" value="Ribosomal_Su5_D2-typ_SF"/>
</dbReference>
<feature type="domain" description="Formaldehyde-activating enzyme" evidence="2">
    <location>
        <begin position="7"/>
        <end position="164"/>
    </location>
</feature>
<dbReference type="GO" id="GO:0016840">
    <property type="term" value="F:carbon-nitrogen lyase activity"/>
    <property type="evidence" value="ECO:0007669"/>
    <property type="project" value="InterPro"/>
</dbReference>
<dbReference type="AlphaFoldDB" id="A0A2T7WY63"/>
<gene>
    <name evidence="3" type="primary">fae</name>
    <name evidence="3" type="ORF">DC432_03505</name>
</gene>
<comment type="caution">
    <text evidence="3">The sequence shown here is derived from an EMBL/GenBank/DDBJ whole genome shotgun (WGS) entry which is preliminary data.</text>
</comment>
<proteinExistence type="predicted"/>
<dbReference type="EMBL" id="QDFT01000005">
    <property type="protein sequence ID" value="PVE78814.1"/>
    <property type="molecule type" value="Genomic_DNA"/>
</dbReference>
<dbReference type="NCBIfam" id="TIGR03126">
    <property type="entry name" value="one_C_fae"/>
    <property type="match status" value="1"/>
</dbReference>
<dbReference type="SUPFAM" id="SSF54211">
    <property type="entry name" value="Ribosomal protein S5 domain 2-like"/>
    <property type="match status" value="1"/>
</dbReference>
<organism evidence="3 4">
    <name type="scientific">Microbacterium testaceum</name>
    <name type="common">Aureobacterium testaceum</name>
    <name type="synonym">Brevibacterium testaceum</name>
    <dbReference type="NCBI Taxonomy" id="2033"/>
    <lineage>
        <taxon>Bacteria</taxon>
        <taxon>Bacillati</taxon>
        <taxon>Actinomycetota</taxon>
        <taxon>Actinomycetes</taxon>
        <taxon>Micrococcales</taxon>
        <taxon>Microbacteriaceae</taxon>
        <taxon>Microbacterium</taxon>
    </lineage>
</organism>